<evidence type="ECO:0000313" key="1">
    <source>
        <dbReference type="EMBL" id="KIM58594.1"/>
    </source>
</evidence>
<proteinExistence type="predicted"/>
<gene>
    <name evidence="1" type="ORF">SCLCIDRAFT_1218559</name>
</gene>
<dbReference type="EMBL" id="KN822084">
    <property type="protein sequence ID" value="KIM58594.1"/>
    <property type="molecule type" value="Genomic_DNA"/>
</dbReference>
<dbReference type="OrthoDB" id="2616303at2759"/>
<keyword evidence="2" id="KW-1185">Reference proteome</keyword>
<protein>
    <submittedName>
        <fullName evidence="1">Uncharacterized protein</fullName>
    </submittedName>
</protein>
<reference evidence="2" key="2">
    <citation type="submission" date="2015-01" db="EMBL/GenBank/DDBJ databases">
        <title>Evolutionary Origins and Diversification of the Mycorrhizal Mutualists.</title>
        <authorList>
            <consortium name="DOE Joint Genome Institute"/>
            <consortium name="Mycorrhizal Genomics Consortium"/>
            <person name="Kohler A."/>
            <person name="Kuo A."/>
            <person name="Nagy L.G."/>
            <person name="Floudas D."/>
            <person name="Copeland A."/>
            <person name="Barry K.W."/>
            <person name="Cichocki N."/>
            <person name="Veneault-Fourrey C."/>
            <person name="LaButti K."/>
            <person name="Lindquist E.A."/>
            <person name="Lipzen A."/>
            <person name="Lundell T."/>
            <person name="Morin E."/>
            <person name="Murat C."/>
            <person name="Riley R."/>
            <person name="Ohm R."/>
            <person name="Sun H."/>
            <person name="Tunlid A."/>
            <person name="Henrissat B."/>
            <person name="Grigoriev I.V."/>
            <person name="Hibbett D.S."/>
            <person name="Martin F."/>
        </authorList>
    </citation>
    <scope>NUCLEOTIDE SEQUENCE [LARGE SCALE GENOMIC DNA]</scope>
    <source>
        <strain evidence="2">Foug A</strain>
    </source>
</reference>
<dbReference type="STRING" id="1036808.A0A0C3DQY8"/>
<dbReference type="HOGENOM" id="CLU_023752_1_0_1"/>
<dbReference type="Proteomes" id="UP000053989">
    <property type="component" value="Unassembled WGS sequence"/>
</dbReference>
<name>A0A0C3DQY8_9AGAM</name>
<dbReference type="Gene3D" id="1.20.1280.50">
    <property type="match status" value="1"/>
</dbReference>
<evidence type="ECO:0000313" key="2">
    <source>
        <dbReference type="Proteomes" id="UP000053989"/>
    </source>
</evidence>
<dbReference type="AlphaFoldDB" id="A0A0C3DQY8"/>
<dbReference type="SUPFAM" id="SSF52058">
    <property type="entry name" value="L domain-like"/>
    <property type="match status" value="1"/>
</dbReference>
<organism evidence="1 2">
    <name type="scientific">Scleroderma citrinum Foug A</name>
    <dbReference type="NCBI Taxonomy" id="1036808"/>
    <lineage>
        <taxon>Eukaryota</taxon>
        <taxon>Fungi</taxon>
        <taxon>Dikarya</taxon>
        <taxon>Basidiomycota</taxon>
        <taxon>Agaricomycotina</taxon>
        <taxon>Agaricomycetes</taxon>
        <taxon>Agaricomycetidae</taxon>
        <taxon>Boletales</taxon>
        <taxon>Sclerodermatineae</taxon>
        <taxon>Sclerodermataceae</taxon>
        <taxon>Scleroderma</taxon>
    </lineage>
</organism>
<reference evidence="1 2" key="1">
    <citation type="submission" date="2014-04" db="EMBL/GenBank/DDBJ databases">
        <authorList>
            <consortium name="DOE Joint Genome Institute"/>
            <person name="Kuo A."/>
            <person name="Kohler A."/>
            <person name="Nagy L.G."/>
            <person name="Floudas D."/>
            <person name="Copeland A."/>
            <person name="Barry K.W."/>
            <person name="Cichocki N."/>
            <person name="Veneault-Fourrey C."/>
            <person name="LaButti K."/>
            <person name="Lindquist E.A."/>
            <person name="Lipzen A."/>
            <person name="Lundell T."/>
            <person name="Morin E."/>
            <person name="Murat C."/>
            <person name="Sun H."/>
            <person name="Tunlid A."/>
            <person name="Henrissat B."/>
            <person name="Grigoriev I.V."/>
            <person name="Hibbett D.S."/>
            <person name="Martin F."/>
            <person name="Nordberg H.P."/>
            <person name="Cantor M.N."/>
            <person name="Hua S.X."/>
        </authorList>
    </citation>
    <scope>NUCLEOTIDE SEQUENCE [LARGE SCALE GENOMIC DNA]</scope>
    <source>
        <strain evidence="1 2">Foug A</strain>
    </source>
</reference>
<accession>A0A0C3DQY8</accession>
<dbReference type="InParanoid" id="A0A0C3DQY8"/>
<sequence>MNKPKSPIGRLPIELLVLILDHVIHTYRCTVNHADSLWKLKQELASVSHHWRNVILNSPTLWTTIVVSKSQNSQLVEMCLKRSKEVLPLDIEVEGGYRDDRASLSAPLDAVMRFAHRWCSLHVTDARFHDKSPGDYVVKKINHLNFPLLRQVVIPEVGTFPRFLLPVYSPVLEHLQLGYHPAWPSFVPAPTLKTLHLKFGYPRSQSALDCIPTQALTTLSLSGQVDGWLLEPQSVHFPHLNKLILSVNAIHQFLVAVIVPNLEHFIYSPSEPPSVTFADLGSKFSNVYHLSLLGGRYQGIDCNEAVCLSKAFPSARHIEVGHQNGLRLVIPWRHYIYPYGNDYPNVDVWQQLETLTLQDLSSIQGKDFEYLSGWMEK</sequence>